<evidence type="ECO:0000313" key="3">
    <source>
        <dbReference type="EMBL" id="KFC22170.1"/>
    </source>
</evidence>
<dbReference type="Proteomes" id="UP000028623">
    <property type="component" value="Unassembled WGS sequence"/>
</dbReference>
<evidence type="ECO:0000256" key="1">
    <source>
        <dbReference type="ARBA" id="ARBA00022679"/>
    </source>
</evidence>
<comment type="caution">
    <text evidence="3">The sequence shown here is derived from an EMBL/GenBank/DDBJ whole genome shotgun (WGS) entry which is preliminary data.</text>
</comment>
<keyword evidence="4" id="KW-1185">Reference proteome</keyword>
<accession>A0A085BI75</accession>
<dbReference type="OrthoDB" id="1190494at2"/>
<evidence type="ECO:0000313" key="4">
    <source>
        <dbReference type="Proteomes" id="UP000028623"/>
    </source>
</evidence>
<dbReference type="EMBL" id="JPLY01000003">
    <property type="protein sequence ID" value="KFC22170.1"/>
    <property type="molecule type" value="Genomic_DNA"/>
</dbReference>
<dbReference type="Pfam" id="PF01648">
    <property type="entry name" value="ACPS"/>
    <property type="match status" value="1"/>
</dbReference>
<reference evidence="3 4" key="1">
    <citation type="submission" date="2014-07" db="EMBL/GenBank/DDBJ databases">
        <title>Epilithonimonas lactis LMG 22401 Genome.</title>
        <authorList>
            <person name="Pipes S.E."/>
            <person name="Stropko S.J."/>
        </authorList>
    </citation>
    <scope>NUCLEOTIDE SEQUENCE [LARGE SCALE GENOMIC DNA]</scope>
    <source>
        <strain evidence="3 4">LMG 24401</strain>
    </source>
</reference>
<keyword evidence="1 3" id="KW-0808">Transferase</keyword>
<dbReference type="SUPFAM" id="SSF56214">
    <property type="entry name" value="4'-phosphopantetheinyl transferase"/>
    <property type="match status" value="2"/>
</dbReference>
<dbReference type="AlphaFoldDB" id="A0A085BI75"/>
<dbReference type="RefSeq" id="WP_034975631.1">
    <property type="nucleotide sequence ID" value="NZ_FOFI01000003.1"/>
</dbReference>
<dbReference type="InterPro" id="IPR008278">
    <property type="entry name" value="4-PPantetheinyl_Trfase_dom"/>
</dbReference>
<feature type="domain" description="4'-phosphopantetheinyl transferase" evidence="2">
    <location>
        <begin position="101"/>
        <end position="201"/>
    </location>
</feature>
<dbReference type="Gene3D" id="3.90.470.20">
    <property type="entry name" value="4'-phosphopantetheinyl transferase domain"/>
    <property type="match status" value="1"/>
</dbReference>
<dbReference type="GO" id="GO:0000287">
    <property type="term" value="F:magnesium ion binding"/>
    <property type="evidence" value="ECO:0007669"/>
    <property type="project" value="InterPro"/>
</dbReference>
<dbReference type="GO" id="GO:0008897">
    <property type="term" value="F:holo-[acyl-carrier-protein] synthase activity"/>
    <property type="evidence" value="ECO:0007669"/>
    <property type="project" value="InterPro"/>
</dbReference>
<protein>
    <submittedName>
        <fullName evidence="3">4'-phosphopantetheinyl transferase</fullName>
    </submittedName>
</protein>
<evidence type="ECO:0000259" key="2">
    <source>
        <dbReference type="Pfam" id="PF01648"/>
    </source>
</evidence>
<proteinExistence type="predicted"/>
<organism evidence="3 4">
    <name type="scientific">Epilithonimonas lactis</name>
    <dbReference type="NCBI Taxonomy" id="421072"/>
    <lineage>
        <taxon>Bacteria</taxon>
        <taxon>Pseudomonadati</taxon>
        <taxon>Bacteroidota</taxon>
        <taxon>Flavobacteriia</taxon>
        <taxon>Flavobacteriales</taxon>
        <taxon>Weeksellaceae</taxon>
        <taxon>Chryseobacterium group</taxon>
        <taxon>Epilithonimonas</taxon>
    </lineage>
</organism>
<sequence length="203" mass="24079">MPLYKDLSDDVATILIWEFDKDEELDPEILLEPENQNKILNYHPNKIAEVLMVRKMLKSVLPNHKILYKEDGEPYLFPNDLQISVSHSFPLAGLAISKNKIGIDIEKRKEKIKNIRHKFILHENNFIDDAEEVDFLTAIWCVKEALYKIHHSKHWSLKKHYDVLPFNLKEELSVKCRVYDDQNEDFFKARINFFDNYCFAVVD</sequence>
<name>A0A085BI75_9FLAO</name>
<gene>
    <name evidence="3" type="ORF">IO89_09440</name>
</gene>
<dbReference type="eggNOG" id="COG2091">
    <property type="taxonomic scope" value="Bacteria"/>
</dbReference>
<dbReference type="STRING" id="421072.SAMN04488097_2504"/>
<dbReference type="InterPro" id="IPR037143">
    <property type="entry name" value="4-PPantetheinyl_Trfase_dom_sf"/>
</dbReference>